<dbReference type="EMBL" id="CP045892">
    <property type="protein sequence ID" value="QQP52865.1"/>
    <property type="molecule type" value="Genomic_DNA"/>
</dbReference>
<accession>A0A7T8QRS5</accession>
<name>A0A7T8QRS5_CALRO</name>
<dbReference type="Pfam" id="PF04714">
    <property type="entry name" value="BCL_N"/>
    <property type="match status" value="1"/>
</dbReference>
<protein>
    <submittedName>
        <fullName evidence="3">B-cell CLL/lymphoma 7 protein family member B</fullName>
    </submittedName>
</protein>
<sequence length="109" mass="12376">ELSTITQTPLADMQEGGSAKKMSRSGRAETRSRTKDEVKRIMMSIDKVRHWGEEWVDPLRHEHEDTQIGPTLEAIQLPPSPRKLLPIIILIMEPQRNPPRGPAKNSTCK</sequence>
<dbReference type="AlphaFoldDB" id="A0A7T8QRS5"/>
<feature type="region of interest" description="Disordered" evidence="2">
    <location>
        <begin position="1"/>
        <end position="35"/>
    </location>
</feature>
<proteinExistence type="inferred from homology"/>
<evidence type="ECO:0000313" key="3">
    <source>
        <dbReference type="EMBL" id="QQP52865.1"/>
    </source>
</evidence>
<keyword evidence="4" id="KW-1185">Reference proteome</keyword>
<evidence type="ECO:0000256" key="2">
    <source>
        <dbReference type="SAM" id="MobiDB-lite"/>
    </source>
</evidence>
<dbReference type="OrthoDB" id="5989898at2759"/>
<dbReference type="InterPro" id="IPR006804">
    <property type="entry name" value="BCL7"/>
</dbReference>
<organism evidence="3 4">
    <name type="scientific">Caligus rogercresseyi</name>
    <name type="common">Sea louse</name>
    <dbReference type="NCBI Taxonomy" id="217165"/>
    <lineage>
        <taxon>Eukaryota</taxon>
        <taxon>Metazoa</taxon>
        <taxon>Ecdysozoa</taxon>
        <taxon>Arthropoda</taxon>
        <taxon>Crustacea</taxon>
        <taxon>Multicrustacea</taxon>
        <taxon>Hexanauplia</taxon>
        <taxon>Copepoda</taxon>
        <taxon>Siphonostomatoida</taxon>
        <taxon>Caligidae</taxon>
        <taxon>Caligus</taxon>
    </lineage>
</organism>
<feature type="non-terminal residue" evidence="3">
    <location>
        <position position="1"/>
    </location>
</feature>
<dbReference type="Proteomes" id="UP000595437">
    <property type="component" value="Chromosome 3"/>
</dbReference>
<reference evidence="4" key="1">
    <citation type="submission" date="2021-01" db="EMBL/GenBank/DDBJ databases">
        <title>Caligus Genome Assembly.</title>
        <authorList>
            <person name="Gallardo-Escarate C."/>
        </authorList>
    </citation>
    <scope>NUCLEOTIDE SEQUENCE [LARGE SCALE GENOMIC DNA]</scope>
</reference>
<comment type="similarity">
    <text evidence="1">Belongs to the BCL7 family.</text>
</comment>
<gene>
    <name evidence="3" type="ORF">FKW44_005143</name>
</gene>
<evidence type="ECO:0000313" key="4">
    <source>
        <dbReference type="Proteomes" id="UP000595437"/>
    </source>
</evidence>
<evidence type="ECO:0000256" key="1">
    <source>
        <dbReference type="ARBA" id="ARBA00010326"/>
    </source>
</evidence>
<feature type="compositionally biased region" description="Basic and acidic residues" evidence="2">
    <location>
        <begin position="26"/>
        <end position="35"/>
    </location>
</feature>